<reference evidence="1 2" key="1">
    <citation type="journal article" date="2020" name="ISME J.">
        <title>Comparative genomics reveals insights into cyanobacterial evolution and habitat adaptation.</title>
        <authorList>
            <person name="Chen M.Y."/>
            <person name="Teng W.K."/>
            <person name="Zhao L."/>
            <person name="Hu C.X."/>
            <person name="Zhou Y.K."/>
            <person name="Han B.P."/>
            <person name="Song L.R."/>
            <person name="Shu W.S."/>
        </authorList>
    </citation>
    <scope>NUCLEOTIDE SEQUENCE [LARGE SCALE GENOMIC DNA]</scope>
    <source>
        <strain evidence="1 2">FACHB-288</strain>
    </source>
</reference>
<name>A0ABR8AIZ3_9CYAN</name>
<comment type="caution">
    <text evidence="1">The sequence shown here is derived from an EMBL/GenBank/DDBJ whole genome shotgun (WGS) entry which is preliminary data.</text>
</comment>
<organism evidence="1 2">
    <name type="scientific">Calothrix parietina FACHB-288</name>
    <dbReference type="NCBI Taxonomy" id="2692896"/>
    <lineage>
        <taxon>Bacteria</taxon>
        <taxon>Bacillati</taxon>
        <taxon>Cyanobacteriota</taxon>
        <taxon>Cyanophyceae</taxon>
        <taxon>Nostocales</taxon>
        <taxon>Calotrichaceae</taxon>
        <taxon>Calothrix</taxon>
    </lineage>
</organism>
<protein>
    <submittedName>
        <fullName evidence="1">Uncharacterized protein</fullName>
    </submittedName>
</protein>
<dbReference type="Proteomes" id="UP000658514">
    <property type="component" value="Unassembled WGS sequence"/>
</dbReference>
<sequence>MLNIKESILSREPEANLSTLSELMHLVDKYNLKWVPSNQGNGAYFIMSQLSEAKGLDKEDYLKNWANLTGSVENNSSESTTSLLQRSSESLAGKAFKLEGEELRNFKDNYFQVTGESLGRINSLWVGDWLHGYAYLVQGNSEAAKDFQSLGAEAIKKGVDRELPPIDNVDRKLLYNSGWKKEADLQIALSYLASYTPFKLTSEFPVEDYSDSKTEVRRFDLFRVQPHKTKRSIIYCFELKKDIIDYYDLIDAIEAKRYVQLLKDRFTTKEIKMYLVAPFGGTGAALEKAQEYPEVEIWTVQKMALFLKEKVKAYHPKDKYFVDNILCEMDIIKKLLTLPSLPSKNIIPLNGKKVA</sequence>
<accession>A0ABR8AIZ3</accession>
<proteinExistence type="predicted"/>
<evidence type="ECO:0000313" key="2">
    <source>
        <dbReference type="Proteomes" id="UP000658514"/>
    </source>
</evidence>
<evidence type="ECO:0000313" key="1">
    <source>
        <dbReference type="EMBL" id="MBD2199938.1"/>
    </source>
</evidence>
<dbReference type="RefSeq" id="WP_190550158.1">
    <property type="nucleotide sequence ID" value="NZ_CAWPNO010000108.1"/>
</dbReference>
<keyword evidence="2" id="KW-1185">Reference proteome</keyword>
<dbReference type="EMBL" id="JACJQH010000071">
    <property type="protein sequence ID" value="MBD2199938.1"/>
    <property type="molecule type" value="Genomic_DNA"/>
</dbReference>
<gene>
    <name evidence="1" type="ORF">H6G24_31455</name>
</gene>